<reference evidence="2" key="1">
    <citation type="submission" date="2023-10" db="EMBL/GenBank/DDBJ databases">
        <authorList>
            <person name="Chen Y."/>
            <person name="Shah S."/>
            <person name="Dougan E. K."/>
            <person name="Thang M."/>
            <person name="Chan C."/>
        </authorList>
    </citation>
    <scope>NUCLEOTIDE SEQUENCE [LARGE SCALE GENOMIC DNA]</scope>
</reference>
<dbReference type="Proteomes" id="UP001189429">
    <property type="component" value="Unassembled WGS sequence"/>
</dbReference>
<keyword evidence="3" id="KW-1185">Reference proteome</keyword>
<feature type="region of interest" description="Disordered" evidence="1">
    <location>
        <begin position="298"/>
        <end position="324"/>
    </location>
</feature>
<evidence type="ECO:0000256" key="1">
    <source>
        <dbReference type="SAM" id="MobiDB-lite"/>
    </source>
</evidence>
<accession>A0ABN9UIB5</accession>
<evidence type="ECO:0000313" key="2">
    <source>
        <dbReference type="EMBL" id="CAK0858741.1"/>
    </source>
</evidence>
<gene>
    <name evidence="2" type="ORF">PCOR1329_LOCUS48345</name>
</gene>
<evidence type="ECO:0000313" key="3">
    <source>
        <dbReference type="Proteomes" id="UP001189429"/>
    </source>
</evidence>
<feature type="region of interest" description="Disordered" evidence="1">
    <location>
        <begin position="1103"/>
        <end position="1178"/>
    </location>
</feature>
<evidence type="ECO:0008006" key="4">
    <source>
        <dbReference type="Google" id="ProtNLM"/>
    </source>
</evidence>
<proteinExistence type="predicted"/>
<feature type="region of interest" description="Disordered" evidence="1">
    <location>
        <begin position="1995"/>
        <end position="2075"/>
    </location>
</feature>
<feature type="compositionally biased region" description="Basic residues" evidence="1">
    <location>
        <begin position="2047"/>
        <end position="2058"/>
    </location>
</feature>
<feature type="region of interest" description="Disordered" evidence="1">
    <location>
        <begin position="340"/>
        <end position="367"/>
    </location>
</feature>
<dbReference type="EMBL" id="CAUYUJ010015837">
    <property type="protein sequence ID" value="CAK0858741.1"/>
    <property type="molecule type" value="Genomic_DNA"/>
</dbReference>
<feature type="non-terminal residue" evidence="2">
    <location>
        <position position="2075"/>
    </location>
</feature>
<feature type="compositionally biased region" description="Basic and acidic residues" evidence="1">
    <location>
        <begin position="2037"/>
        <end position="2046"/>
    </location>
</feature>
<sequence>MASGDSFNSSVDPEFPVLRGETLKDFTRYKRAVQAAELGCESKEQRTALGLTLHPNLLGADNSISVLIELSDAQRADPKDYAVEDGANVLKFLETERFAKNSFRKLPKAFGAFSDLAHFERKGEEPMAAFCTAMEVARRLLEEVNPDTKISSNELGYHALKRSGLDMDERDLVMARADETLNFAKISATWTMHADDTETGRANGEDQHNGEYWVQADDGHWHERDDDDGVHACTDEDEEGDRDISHLFYLEADVFLAGEDDDYHRALVAMRESCIEMSKLRAARGLFEERVDGVVDESAAASGHAGGKSSGKGKGKGKDGGKSKYKRCNRCGRMDHSASECLANGQSGKPAKGKGRGNGSKSAPRPRRHGFWAVSALACAAPSCVDVGHQVRHPNANYIHMQPEKDNDIMMVNLDTDPIVPDRPEFEVMISSDVVPAPLVGSALAGRGWLDRVEAELTKHCLKPGKVEARQKFRGLGGARRESKQKWVILLGIGKKHTLLEYFEIPGDMVGLTSRGDLAEWKTNLYLREDGRWADFQELGVHGKELKLPGGHVGLDLFDSDLESHESEPLFERFRAGEMQLEPGAFLVAETPQEYEPGFQVKGRADSRVAEAPKNGSNGIFKKGALKRIDKWMKNYSIIFDVLRNNQETFLLGLFAKEPWIVSVAFQCAPFSNVQEFQRAQGMGDQVGDLIEEFRPLVNFSAKVLRTQAEGGRVGIGENHITSRAWNEEPIMDMLRWRGERPPLYETVALRQCMFALTDDYGMPIRKATRMLVPNGSCSPWWLDRKCDQRHEHADMVGRGALLSRASAWPDDLGKILVSAGTQRLARRTDLKKLGIGDDATKVPDQRTMRTVAKEFKLRKDLIGVRALRQSEAILVPRGAVRRIYAMCTDKGALADFSDAYADDPHFTTVELAARHSSPTIVKQTQYIETYIAMVLFYDAAKGHFAQRFAEIGEKYTILMRLAPAEAPHLKGRVELAIDFFKDHFQRLNRDGDRRQLAAQSAALFEGGPKRQVRAAANLAFFELDSDNAVRRATVGRVRPPRGPFVPGQLVFYLREVKHKKSKRLQGEHGRRGPAIALAAEGHARLHLSYRGAPVLATPEQVRHASRGEAEMVGNEDLARQPSQWRGGPTLQKGFVDERGPGPDGSGGQRDRRRKKDDGDSDNEGAAGGLRILSSERSISRRKTPLNLERYPKYHHYLEMDVTCRTLDLKIHPEMETTCKMLRLMTHLCLMQLGRGAPRTCTRLLCQAIRSNSLSKKALKQSRPPKIEDDEIDDKVLYLKVKNRSTDAFVARGTDTANKQEIAGVEKADILPMRRVRADKNEPARGSLSCEQLSLRAKSRNIAPGYKDKQLLAGELQTNAPTLTDAATAVIIQEAASQPGWSLEQGDVDSAFLNGRYLDSSRRVYFNVPKGGTPAVLELGWPFVPEGTVLKAKKGIYGPNDAPLLWHEQHRGAILSLPGASRSKLRPALFIFHDERAELIGLIGARVDDDIVAGSPEFFANQVAKLRKVHCCGKWQTAKAGFHRCGRFPEQNDDGAIICSKKEYTESIENIPTSAERRKTKEAKATAEARAMLHSGNGQIKWLVRSTRMVLAFRLVESQARARDSDLKAQDLLDYNKLVSDAQTDHVDITFWKLDMDNVVAAAVGDSSHGNVGKTTTASQAGLVILLADSTDDQFLHGQPAKVTPMLWRSHRITRVVGSTLAAEAMAALKAVESGDMLRQHLVESHHGLGCRTHMDDVKEIKMVEVMDCNSLYDLPQKRGAVPSEKRLLIDIESPRNDIKFNNVVSKWVNTEQMLADCLTEQDVRAGDYASCVLRTGECRLTEGPMAGQVISEQRVELKGRRGVCYRSKYPRRHRPADQPFAREGYAYFEDCIVDDMYYEKLEDMVDWSGLGQVAKRRRIPTHARKLLTIYAPTKEALERHENDCTEKHDLKEADTTNDIEHREDANVISDENQITDATADLDDAKEIYMMDTSGAETEGAALVARAVRRVAVGQCERQPRTRKKANHNTPVPNDGDDWVEIPSQTEQSGGSTARKKTTELPIDKARRLHERLRHASHKQVEHDLGDALEEDILE</sequence>
<comment type="caution">
    <text evidence="2">The sequence shown here is derived from an EMBL/GenBank/DDBJ whole genome shotgun (WGS) entry which is preliminary data.</text>
</comment>
<protein>
    <recommendedName>
        <fullName evidence="4">Copia protein</fullName>
    </recommendedName>
</protein>
<feature type="compositionally biased region" description="Polar residues" evidence="1">
    <location>
        <begin position="2023"/>
        <end position="2032"/>
    </location>
</feature>
<organism evidence="2 3">
    <name type="scientific">Prorocentrum cordatum</name>
    <dbReference type="NCBI Taxonomy" id="2364126"/>
    <lineage>
        <taxon>Eukaryota</taxon>
        <taxon>Sar</taxon>
        <taxon>Alveolata</taxon>
        <taxon>Dinophyceae</taxon>
        <taxon>Prorocentrales</taxon>
        <taxon>Prorocentraceae</taxon>
        <taxon>Prorocentrum</taxon>
    </lineage>
</organism>
<name>A0ABN9UIB5_9DINO</name>